<dbReference type="Gene3D" id="3.40.190.150">
    <property type="entry name" value="Bordetella uptake gene, domain 1"/>
    <property type="match status" value="1"/>
</dbReference>
<dbReference type="Proteomes" id="UP001595848">
    <property type="component" value="Unassembled WGS sequence"/>
</dbReference>
<name>A0ABV8NVI1_9BURK</name>
<protein>
    <submittedName>
        <fullName evidence="2">Bug family tripartite tricarboxylate transporter substrate binding protein</fullName>
    </submittedName>
</protein>
<dbReference type="InterPro" id="IPR005064">
    <property type="entry name" value="BUG"/>
</dbReference>
<proteinExistence type="inferred from homology"/>
<dbReference type="InterPro" id="IPR042100">
    <property type="entry name" value="Bug_dom1"/>
</dbReference>
<keyword evidence="3" id="KW-1185">Reference proteome</keyword>
<comment type="similarity">
    <text evidence="1">Belongs to the UPF0065 (bug) family.</text>
</comment>
<comment type="caution">
    <text evidence="2">The sequence shown here is derived from an EMBL/GenBank/DDBJ whole genome shotgun (WGS) entry which is preliminary data.</text>
</comment>
<evidence type="ECO:0000313" key="3">
    <source>
        <dbReference type="Proteomes" id="UP001595848"/>
    </source>
</evidence>
<reference evidence="3" key="1">
    <citation type="journal article" date="2019" name="Int. J. Syst. Evol. Microbiol.">
        <title>The Global Catalogue of Microorganisms (GCM) 10K type strain sequencing project: providing services to taxonomists for standard genome sequencing and annotation.</title>
        <authorList>
            <consortium name="The Broad Institute Genomics Platform"/>
            <consortium name="The Broad Institute Genome Sequencing Center for Infectious Disease"/>
            <person name="Wu L."/>
            <person name="Ma J."/>
        </authorList>
    </citation>
    <scope>NUCLEOTIDE SEQUENCE [LARGE SCALE GENOMIC DNA]</scope>
    <source>
        <strain evidence="3">LMG 24813</strain>
    </source>
</reference>
<evidence type="ECO:0000256" key="1">
    <source>
        <dbReference type="ARBA" id="ARBA00006987"/>
    </source>
</evidence>
<dbReference type="CDD" id="cd07012">
    <property type="entry name" value="PBP2_Bug_TTT"/>
    <property type="match status" value="1"/>
</dbReference>
<dbReference type="PANTHER" id="PTHR42928:SF5">
    <property type="entry name" value="BLR1237 PROTEIN"/>
    <property type="match status" value="1"/>
</dbReference>
<dbReference type="Pfam" id="PF03401">
    <property type="entry name" value="TctC"/>
    <property type="match status" value="1"/>
</dbReference>
<sequence length="310" mass="32464">MVALAAGPASAADYPARPVTIIVPFPPGSISDLSIRLIAAKMTQDLGQTVVVENKGGAGGIVGTTIAAHAKPDGYTLLLGTNSTNAINPSLYKTLPYNAQKDFKPITMTGVIPAIIVARKTLPANNAKELIALAKSKPGMLRIAVGSTTSRVASEALQIDAGIKMITVPYRGEPPGLTDLLGGQVDLMSLNLPTALPQLKQGNIKPIGFVGANRISLLPDVPRIGETVKSYTIPTGWNAIFAPAGTSDAIVKKLNEVIVAALKDPDVKTKLEATGGYIVTPTTPQELGKWVEQDTKTWAHLIKETGIPLL</sequence>
<dbReference type="SUPFAM" id="SSF53850">
    <property type="entry name" value="Periplasmic binding protein-like II"/>
    <property type="match status" value="1"/>
</dbReference>
<evidence type="ECO:0000313" key="2">
    <source>
        <dbReference type="EMBL" id="MFC4199824.1"/>
    </source>
</evidence>
<accession>A0ABV8NVI1</accession>
<gene>
    <name evidence="2" type="ORF">ACFOY1_02555</name>
</gene>
<organism evidence="2 3">
    <name type="scientific">Candidimonas humi</name>
    <dbReference type="NCBI Taxonomy" id="683355"/>
    <lineage>
        <taxon>Bacteria</taxon>
        <taxon>Pseudomonadati</taxon>
        <taxon>Pseudomonadota</taxon>
        <taxon>Betaproteobacteria</taxon>
        <taxon>Burkholderiales</taxon>
        <taxon>Alcaligenaceae</taxon>
        <taxon>Candidimonas</taxon>
    </lineage>
</organism>
<dbReference type="PIRSF" id="PIRSF017082">
    <property type="entry name" value="YflP"/>
    <property type="match status" value="1"/>
</dbReference>
<dbReference type="EMBL" id="JBHSBV010000001">
    <property type="protein sequence ID" value="MFC4199824.1"/>
    <property type="molecule type" value="Genomic_DNA"/>
</dbReference>
<dbReference type="Gene3D" id="3.40.190.10">
    <property type="entry name" value="Periplasmic binding protein-like II"/>
    <property type="match status" value="1"/>
</dbReference>
<dbReference type="PANTHER" id="PTHR42928">
    <property type="entry name" value="TRICARBOXYLATE-BINDING PROTEIN"/>
    <property type="match status" value="1"/>
</dbReference>